<dbReference type="InterPro" id="IPR052579">
    <property type="entry name" value="Zinc_finger_SWIM"/>
</dbReference>
<dbReference type="PANTHER" id="PTHR31569">
    <property type="entry name" value="SWIM-TYPE DOMAIN-CONTAINING PROTEIN"/>
    <property type="match status" value="1"/>
</dbReference>
<proteinExistence type="predicted"/>
<comment type="caution">
    <text evidence="2">The sequence shown here is derived from an EMBL/GenBank/DDBJ whole genome shotgun (WGS) entry which is preliminary data.</text>
</comment>
<keyword evidence="3" id="KW-1185">Reference proteome</keyword>
<organism evidence="2 3">
    <name type="scientific">Dactylonectria estremocensis</name>
    <dbReference type="NCBI Taxonomy" id="1079267"/>
    <lineage>
        <taxon>Eukaryota</taxon>
        <taxon>Fungi</taxon>
        <taxon>Dikarya</taxon>
        <taxon>Ascomycota</taxon>
        <taxon>Pezizomycotina</taxon>
        <taxon>Sordariomycetes</taxon>
        <taxon>Hypocreomycetidae</taxon>
        <taxon>Hypocreales</taxon>
        <taxon>Nectriaceae</taxon>
        <taxon>Dactylonectria</taxon>
    </lineage>
</organism>
<dbReference type="AlphaFoldDB" id="A0A9P9IA64"/>
<dbReference type="PANTHER" id="PTHR31569:SF4">
    <property type="entry name" value="SWIM-TYPE DOMAIN-CONTAINING PROTEIN"/>
    <property type="match status" value="1"/>
</dbReference>
<dbReference type="Pfam" id="PF03101">
    <property type="entry name" value="FAR1"/>
    <property type="match status" value="1"/>
</dbReference>
<feature type="domain" description="FAR1" evidence="1">
    <location>
        <begin position="20"/>
        <end position="101"/>
    </location>
</feature>
<sequence>MPPPAPQESFATWEDAFQYAQNHAKRHGYAVVKKRSSNRENGVPRRQDLSCACSGSFTDKSTGKREGSSRKTECPFKLKIVQRKVLGDRWFLDVMCGNHNHLSDHPDAFPEHRKLTPRELDEVHLQSEEMNFTARSVLLSLRANNPNTLVTEQDIYNIQSAQRE</sequence>
<protein>
    <recommendedName>
        <fullName evidence="1">FAR1 domain-containing protein</fullName>
    </recommendedName>
</protein>
<accession>A0A9P9IA64</accession>
<evidence type="ECO:0000313" key="3">
    <source>
        <dbReference type="Proteomes" id="UP000717696"/>
    </source>
</evidence>
<feature type="non-terminal residue" evidence="2">
    <location>
        <position position="164"/>
    </location>
</feature>
<dbReference type="OrthoDB" id="4815524at2759"/>
<evidence type="ECO:0000259" key="1">
    <source>
        <dbReference type="Pfam" id="PF03101"/>
    </source>
</evidence>
<dbReference type="Proteomes" id="UP000717696">
    <property type="component" value="Unassembled WGS sequence"/>
</dbReference>
<dbReference type="EMBL" id="JAGMUU010000052">
    <property type="protein sequence ID" value="KAH7112219.1"/>
    <property type="molecule type" value="Genomic_DNA"/>
</dbReference>
<gene>
    <name evidence="2" type="ORF">B0J13DRAFT_413143</name>
</gene>
<dbReference type="InterPro" id="IPR004330">
    <property type="entry name" value="FAR1_DNA_bnd_dom"/>
</dbReference>
<reference evidence="2" key="1">
    <citation type="journal article" date="2021" name="Nat. Commun.">
        <title>Genetic determinants of endophytism in the Arabidopsis root mycobiome.</title>
        <authorList>
            <person name="Mesny F."/>
            <person name="Miyauchi S."/>
            <person name="Thiergart T."/>
            <person name="Pickel B."/>
            <person name="Atanasova L."/>
            <person name="Karlsson M."/>
            <person name="Huettel B."/>
            <person name="Barry K.W."/>
            <person name="Haridas S."/>
            <person name="Chen C."/>
            <person name="Bauer D."/>
            <person name="Andreopoulos W."/>
            <person name="Pangilinan J."/>
            <person name="LaButti K."/>
            <person name="Riley R."/>
            <person name="Lipzen A."/>
            <person name="Clum A."/>
            <person name="Drula E."/>
            <person name="Henrissat B."/>
            <person name="Kohler A."/>
            <person name="Grigoriev I.V."/>
            <person name="Martin F.M."/>
            <person name="Hacquard S."/>
        </authorList>
    </citation>
    <scope>NUCLEOTIDE SEQUENCE</scope>
    <source>
        <strain evidence="2">MPI-CAGE-AT-0021</strain>
    </source>
</reference>
<name>A0A9P9IA64_9HYPO</name>
<evidence type="ECO:0000313" key="2">
    <source>
        <dbReference type="EMBL" id="KAH7112219.1"/>
    </source>
</evidence>